<dbReference type="InterPro" id="IPR007627">
    <property type="entry name" value="RNA_pol_sigma70_r2"/>
</dbReference>
<dbReference type="EMBL" id="WBZB01000047">
    <property type="protein sequence ID" value="KAB3527114.1"/>
    <property type="molecule type" value="Genomic_DNA"/>
</dbReference>
<protein>
    <submittedName>
        <fullName evidence="2">Sigma-70 family RNA polymerase sigma factor</fullName>
    </submittedName>
</protein>
<dbReference type="Proteomes" id="UP000465601">
    <property type="component" value="Unassembled WGS sequence"/>
</dbReference>
<comment type="caution">
    <text evidence="2">The sequence shown here is derived from an EMBL/GenBank/DDBJ whole genome shotgun (WGS) entry which is preliminary data.</text>
</comment>
<dbReference type="AlphaFoldDB" id="A0A833HLZ2"/>
<name>A0A833HLZ2_9FIRM</name>
<dbReference type="Gene3D" id="1.10.1740.10">
    <property type="match status" value="1"/>
</dbReference>
<dbReference type="RefSeq" id="WP_151866807.1">
    <property type="nucleotide sequence ID" value="NZ_WBZB01000047.1"/>
</dbReference>
<dbReference type="NCBIfam" id="TIGR02937">
    <property type="entry name" value="sigma70-ECF"/>
    <property type="match status" value="1"/>
</dbReference>
<dbReference type="GO" id="GO:0003700">
    <property type="term" value="F:DNA-binding transcription factor activity"/>
    <property type="evidence" value="ECO:0007669"/>
    <property type="project" value="InterPro"/>
</dbReference>
<dbReference type="InterPro" id="IPR014284">
    <property type="entry name" value="RNA_pol_sigma-70_dom"/>
</dbReference>
<dbReference type="Pfam" id="PF04542">
    <property type="entry name" value="Sigma70_r2"/>
    <property type="match status" value="1"/>
</dbReference>
<dbReference type="GO" id="GO:0006352">
    <property type="term" value="P:DNA-templated transcription initiation"/>
    <property type="evidence" value="ECO:0007669"/>
    <property type="project" value="InterPro"/>
</dbReference>
<accession>A0A833HLZ2</accession>
<reference evidence="2 3" key="1">
    <citation type="submission" date="2019-10" db="EMBL/GenBank/DDBJ databases">
        <title>Alkaliphilus serpentinus sp. nov. and Alkaliphilus pronyensis sp. nov., two novel anaerobic alkaliphilic species isolated from the serpentinized-hosted hydrothermal field of the Prony Bay (New Caledonia).</title>
        <authorList>
            <person name="Postec A."/>
        </authorList>
    </citation>
    <scope>NUCLEOTIDE SEQUENCE [LARGE SCALE GENOMIC DNA]</scope>
    <source>
        <strain evidence="2 3">LacT</strain>
    </source>
</reference>
<feature type="domain" description="RNA polymerase sigma-70 region 2" evidence="1">
    <location>
        <begin position="33"/>
        <end position="103"/>
    </location>
</feature>
<evidence type="ECO:0000259" key="1">
    <source>
        <dbReference type="Pfam" id="PF04542"/>
    </source>
</evidence>
<proteinExistence type="predicted"/>
<dbReference type="InterPro" id="IPR013325">
    <property type="entry name" value="RNA_pol_sigma_r2"/>
</dbReference>
<evidence type="ECO:0000313" key="3">
    <source>
        <dbReference type="Proteomes" id="UP000465601"/>
    </source>
</evidence>
<dbReference type="SUPFAM" id="SSF88946">
    <property type="entry name" value="Sigma2 domain of RNA polymerase sigma factors"/>
    <property type="match status" value="1"/>
</dbReference>
<keyword evidence="3" id="KW-1185">Reference proteome</keyword>
<dbReference type="OrthoDB" id="1779676at2"/>
<evidence type="ECO:0000313" key="2">
    <source>
        <dbReference type="EMBL" id="KAB3527114.1"/>
    </source>
</evidence>
<sequence>MEDSQRKQDSFKLKSLITEYRNGSQSALAEIFELCEPMAKSMSKKYWSIAMKRNFLFEDLKQEAYIGLLGAINNFQIKENNDFVAYALTAMNYSILVYIRNNSNRIVKTNVNKGFADMVSMNKTLSESTDTTLGEMLTDEDQEAEFFEIEKLIDNEILKKNVQNMLHDIINDDSEISLLNDIYGLNGITYSLSEICERNQISMKELIFKERMMILQIRNKPRIENYLEKFDYHCKEAYKYGVQRFNDTRISSTEFIAFMNLEAENDLKGR</sequence>
<gene>
    <name evidence="2" type="ORF">F8153_13160</name>
</gene>
<organism evidence="2 3">
    <name type="scientific">Alkaliphilus serpentinus</name>
    <dbReference type="NCBI Taxonomy" id="1482731"/>
    <lineage>
        <taxon>Bacteria</taxon>
        <taxon>Bacillati</taxon>
        <taxon>Bacillota</taxon>
        <taxon>Clostridia</taxon>
        <taxon>Peptostreptococcales</taxon>
        <taxon>Natronincolaceae</taxon>
        <taxon>Alkaliphilus</taxon>
    </lineage>
</organism>